<protein>
    <recommendedName>
        <fullName evidence="7">ABC transporter substrate-binding protein PnrA-like domain-containing protein</fullName>
    </recommendedName>
</protein>
<proteinExistence type="inferred from homology"/>
<feature type="domain" description="ABC transporter substrate-binding protein PnrA-like" evidence="7">
    <location>
        <begin position="40"/>
        <end position="332"/>
    </location>
</feature>
<comment type="similarity">
    <text evidence="2">Belongs to the BMP lipoprotein family.</text>
</comment>
<keyword evidence="5" id="KW-0472">Membrane</keyword>
<evidence type="ECO:0000256" key="1">
    <source>
        <dbReference type="ARBA" id="ARBA00004193"/>
    </source>
</evidence>
<comment type="subcellular location">
    <subcellularLocation>
        <location evidence="1">Cell membrane</location>
        <topology evidence="1">Lipid-anchor</topology>
    </subcellularLocation>
</comment>
<gene>
    <name evidence="8" type="ORF">METZ01_LOCUS84332</name>
</gene>
<dbReference type="CDD" id="cd06354">
    <property type="entry name" value="PBP1_PrnA-like"/>
    <property type="match status" value="1"/>
</dbReference>
<dbReference type="Gene3D" id="3.40.50.2300">
    <property type="match status" value="2"/>
</dbReference>
<evidence type="ECO:0000256" key="4">
    <source>
        <dbReference type="ARBA" id="ARBA00022729"/>
    </source>
</evidence>
<name>A0A381UV57_9ZZZZ</name>
<evidence type="ECO:0000256" key="6">
    <source>
        <dbReference type="ARBA" id="ARBA00023288"/>
    </source>
</evidence>
<evidence type="ECO:0000256" key="5">
    <source>
        <dbReference type="ARBA" id="ARBA00023136"/>
    </source>
</evidence>
<dbReference type="AlphaFoldDB" id="A0A381UV57"/>
<evidence type="ECO:0000256" key="2">
    <source>
        <dbReference type="ARBA" id="ARBA00008610"/>
    </source>
</evidence>
<keyword evidence="3" id="KW-1003">Cell membrane</keyword>
<sequence>MKHTKSSLLGGLIKKTSLALIAGAFVLSASIAQADIKPAVVYDIAGKNDQSFNEAVFVGITKYMNDTGIAVTELEPTNAAQVEQSLKKLASRGYEPIVAVGFAMANAVQAAAEAYPDTQFTLIDMVVGLPNVQNVLYKEHEGSFLVGVLAAMNSETGTVGFVGGMDIPLISRFECGYKQGVNWQDSSMNVLANMTGSTPAAFGNPSKGGELTRTQIQNGADVVYAAAGGTGSGVYQAAADAGVLAIGVDSNQNWMQPGTMLTSMLKRVGEAAYDSYDAANNGTWEAGFRILGLAEDGVGWALDEYNRDMITAEMEARVNEARDAIIAGDIVVHDYMADNSCPI</sequence>
<accession>A0A381UV57</accession>
<dbReference type="EMBL" id="UINC01007111">
    <property type="protein sequence ID" value="SVA31478.1"/>
    <property type="molecule type" value="Genomic_DNA"/>
</dbReference>
<dbReference type="InterPro" id="IPR050957">
    <property type="entry name" value="BMP_lipoprotein"/>
</dbReference>
<dbReference type="PANTHER" id="PTHR34296:SF2">
    <property type="entry name" value="ABC TRANSPORTER GUANOSINE-BINDING PROTEIN NUPN"/>
    <property type="match status" value="1"/>
</dbReference>
<dbReference type="Pfam" id="PF02608">
    <property type="entry name" value="Bmp"/>
    <property type="match status" value="1"/>
</dbReference>
<reference evidence="8" key="1">
    <citation type="submission" date="2018-05" db="EMBL/GenBank/DDBJ databases">
        <authorList>
            <person name="Lanie J.A."/>
            <person name="Ng W.-L."/>
            <person name="Kazmierczak K.M."/>
            <person name="Andrzejewski T.M."/>
            <person name="Davidsen T.M."/>
            <person name="Wayne K.J."/>
            <person name="Tettelin H."/>
            <person name="Glass J.I."/>
            <person name="Rusch D."/>
            <person name="Podicherti R."/>
            <person name="Tsui H.-C.T."/>
            <person name="Winkler M.E."/>
        </authorList>
    </citation>
    <scope>NUCLEOTIDE SEQUENCE</scope>
</reference>
<keyword evidence="4" id="KW-0732">Signal</keyword>
<dbReference type="InterPro" id="IPR003760">
    <property type="entry name" value="PnrA-like"/>
</dbReference>
<keyword evidence="6" id="KW-0449">Lipoprotein</keyword>
<organism evidence="8">
    <name type="scientific">marine metagenome</name>
    <dbReference type="NCBI Taxonomy" id="408172"/>
    <lineage>
        <taxon>unclassified sequences</taxon>
        <taxon>metagenomes</taxon>
        <taxon>ecological metagenomes</taxon>
    </lineage>
</organism>
<dbReference type="SUPFAM" id="SSF53822">
    <property type="entry name" value="Periplasmic binding protein-like I"/>
    <property type="match status" value="1"/>
</dbReference>
<dbReference type="PANTHER" id="PTHR34296">
    <property type="entry name" value="TRANSCRIPTIONAL ACTIVATOR PROTEIN MED"/>
    <property type="match status" value="1"/>
</dbReference>
<evidence type="ECO:0000313" key="8">
    <source>
        <dbReference type="EMBL" id="SVA31478.1"/>
    </source>
</evidence>
<dbReference type="GO" id="GO:0005886">
    <property type="term" value="C:plasma membrane"/>
    <property type="evidence" value="ECO:0007669"/>
    <property type="project" value="UniProtKB-SubCell"/>
</dbReference>
<evidence type="ECO:0000259" key="7">
    <source>
        <dbReference type="Pfam" id="PF02608"/>
    </source>
</evidence>
<dbReference type="InterPro" id="IPR028082">
    <property type="entry name" value="Peripla_BP_I"/>
</dbReference>
<evidence type="ECO:0000256" key="3">
    <source>
        <dbReference type="ARBA" id="ARBA00022475"/>
    </source>
</evidence>